<dbReference type="Proteomes" id="UP000491168">
    <property type="component" value="Unassembled WGS sequence"/>
</dbReference>
<protein>
    <recommendedName>
        <fullName evidence="9">O-antigen ligase domain-containing protein</fullName>
    </recommendedName>
</protein>
<evidence type="ECO:0008006" key="9">
    <source>
        <dbReference type="Google" id="ProtNLM"/>
    </source>
</evidence>
<keyword evidence="1" id="KW-1133">Transmembrane helix</keyword>
<feature type="transmembrane region" description="Helical" evidence="1">
    <location>
        <begin position="182"/>
        <end position="214"/>
    </location>
</feature>
<keyword evidence="1" id="KW-0472">Membrane</keyword>
<evidence type="ECO:0000313" key="8">
    <source>
        <dbReference type="Proteomes" id="UP000491168"/>
    </source>
</evidence>
<evidence type="ECO:0000313" key="5">
    <source>
        <dbReference type="EMBL" id="RGY30034.1"/>
    </source>
</evidence>
<feature type="transmembrane region" description="Helical" evidence="1">
    <location>
        <begin position="157"/>
        <end position="175"/>
    </location>
</feature>
<evidence type="ECO:0000313" key="4">
    <source>
        <dbReference type="EMBL" id="RGR66337.1"/>
    </source>
</evidence>
<comment type="caution">
    <text evidence="4">The sequence shown here is derived from an EMBL/GenBank/DDBJ whole genome shotgun (WGS) entry which is preliminary data.</text>
</comment>
<dbReference type="Proteomes" id="UP000284205">
    <property type="component" value="Unassembled WGS sequence"/>
</dbReference>
<dbReference type="Proteomes" id="UP000284431">
    <property type="component" value="Unassembled WGS sequence"/>
</dbReference>
<dbReference type="EMBL" id="VVYF01000017">
    <property type="protein sequence ID" value="KAA5489325.1"/>
    <property type="molecule type" value="Genomic_DNA"/>
</dbReference>
<sequence length="408" mass="46757">MKYLIYIFYFFCLFPYVQILPFNTDSQPNALIVAIILFCSQKSGGKINKSLFLLLLTFLGALIILFINYPIKLQSIRLFGGYISLFLIPYVAYTSLKSTGGIPYLFFVFAVSFWLLVGSVQLLIDASFLQFILYREQSISDLIESGRGVTSLAPEPTFYGIICVFLAIINQLCFRNEKYYKWILLACLFQIFVISRSSACIFVITISLVAYIVYQVFCSNTHRDRYILLLMGIIGCIVVFFAIDLSLLAPYRIGKLLIILQRDPMLFLATDASVNERFNHAFFSLYGFLRNWGIPHGFDAFAQNVSDIRSSGMFHNLFISYFNIERYHRIMSGIGALFFELGVIAFLPLYVIMKNFYTLQYKNPSSMFCLFLYLSVMLNAVPFMTALAPFIIGIVIYLNDELTSRTIL</sequence>
<dbReference type="Proteomes" id="UP001170023">
    <property type="component" value="Unassembled WGS sequence"/>
</dbReference>
<proteinExistence type="predicted"/>
<feature type="transmembrane region" description="Helical" evidence="1">
    <location>
        <begin position="51"/>
        <end position="69"/>
    </location>
</feature>
<dbReference type="RefSeq" id="WP_122118962.1">
    <property type="nucleotide sequence ID" value="NZ_CAXSSI010000007.1"/>
</dbReference>
<name>A0A412FDY2_9BACE</name>
<organism evidence="4 6">
    <name type="scientific">Bacteroides caccae</name>
    <dbReference type="NCBI Taxonomy" id="47678"/>
    <lineage>
        <taxon>Bacteria</taxon>
        <taxon>Pseudomonadati</taxon>
        <taxon>Bacteroidota</taxon>
        <taxon>Bacteroidia</taxon>
        <taxon>Bacteroidales</taxon>
        <taxon>Bacteroidaceae</taxon>
        <taxon>Bacteroides</taxon>
    </lineage>
</organism>
<feature type="transmembrane region" description="Helical" evidence="1">
    <location>
        <begin position="104"/>
        <end position="124"/>
    </location>
</feature>
<dbReference type="EMBL" id="QSCS01000001">
    <property type="protein sequence ID" value="RGY30034.1"/>
    <property type="molecule type" value="Genomic_DNA"/>
</dbReference>
<accession>A0A412FDY2</accession>
<feature type="transmembrane region" description="Helical" evidence="1">
    <location>
        <begin position="75"/>
        <end position="92"/>
    </location>
</feature>
<dbReference type="EMBL" id="QRUO01000031">
    <property type="protein sequence ID" value="RGR66337.1"/>
    <property type="molecule type" value="Genomic_DNA"/>
</dbReference>
<evidence type="ECO:0000313" key="3">
    <source>
        <dbReference type="EMBL" id="MDO6357038.1"/>
    </source>
</evidence>
<gene>
    <name evidence="4" type="ORF">DWY26_21030</name>
    <name evidence="5" type="ORF">DXA49_00485</name>
    <name evidence="2" type="ORF">F2Y35_16635</name>
    <name evidence="3" type="ORF">Q4469_04910</name>
</gene>
<reference evidence="6 7" key="1">
    <citation type="submission" date="2018-08" db="EMBL/GenBank/DDBJ databases">
        <title>A genome reference for cultivated species of the human gut microbiota.</title>
        <authorList>
            <person name="Zou Y."/>
            <person name="Xue W."/>
            <person name="Luo G."/>
        </authorList>
    </citation>
    <scope>NUCLEOTIDE SEQUENCE [LARGE SCALE GENOMIC DNA]</scope>
    <source>
        <strain evidence="4 6">AF24-29LB</strain>
        <strain evidence="5 7">OF02-6LB</strain>
    </source>
</reference>
<feature type="transmembrane region" description="Helical" evidence="1">
    <location>
        <begin position="330"/>
        <end position="351"/>
    </location>
</feature>
<evidence type="ECO:0000256" key="1">
    <source>
        <dbReference type="SAM" id="Phobius"/>
    </source>
</evidence>
<feature type="transmembrane region" description="Helical" evidence="1">
    <location>
        <begin position="6"/>
        <end position="39"/>
    </location>
</feature>
<dbReference type="AlphaFoldDB" id="A0A412FDY2"/>
<evidence type="ECO:0000313" key="6">
    <source>
        <dbReference type="Proteomes" id="UP000284205"/>
    </source>
</evidence>
<feature type="transmembrane region" description="Helical" evidence="1">
    <location>
        <begin position="226"/>
        <end position="249"/>
    </location>
</feature>
<reference evidence="2 8" key="2">
    <citation type="journal article" date="2019" name="Nat. Med.">
        <title>A library of human gut bacterial isolates paired with longitudinal multiomics data enables mechanistic microbiome research.</title>
        <authorList>
            <person name="Poyet M."/>
            <person name="Groussin M."/>
            <person name="Gibbons S.M."/>
            <person name="Avila-Pacheco J."/>
            <person name="Jiang X."/>
            <person name="Kearney S.M."/>
            <person name="Perrotta A.R."/>
            <person name="Berdy B."/>
            <person name="Zhao S."/>
            <person name="Lieberman T.D."/>
            <person name="Swanson P.K."/>
            <person name="Smith M."/>
            <person name="Roesemann S."/>
            <person name="Alexander J.E."/>
            <person name="Rich S.A."/>
            <person name="Livny J."/>
            <person name="Vlamakis H."/>
            <person name="Clish C."/>
            <person name="Bullock K."/>
            <person name="Deik A."/>
            <person name="Scott J."/>
            <person name="Pierce K.A."/>
            <person name="Xavier R.J."/>
            <person name="Alm E.J."/>
        </authorList>
    </citation>
    <scope>NUCLEOTIDE SEQUENCE [LARGE SCALE GENOMIC DNA]</scope>
    <source>
        <strain evidence="2 8">BIOML-A21</strain>
    </source>
</reference>
<keyword evidence="1" id="KW-0812">Transmembrane</keyword>
<dbReference type="EMBL" id="JAUONL010000003">
    <property type="protein sequence ID" value="MDO6357038.1"/>
    <property type="molecule type" value="Genomic_DNA"/>
</dbReference>
<evidence type="ECO:0000313" key="2">
    <source>
        <dbReference type="EMBL" id="KAA5489325.1"/>
    </source>
</evidence>
<evidence type="ECO:0000313" key="7">
    <source>
        <dbReference type="Proteomes" id="UP000284431"/>
    </source>
</evidence>
<reference evidence="3" key="3">
    <citation type="submission" date="2023-07" db="EMBL/GenBank/DDBJ databases">
        <title>Whole Genome Sequencing of Colonoscopy isolates.</title>
        <authorList>
            <person name="Surve S.V."/>
            <person name="Valls R.A."/>
            <person name="Barrak K.E."/>
            <person name="Gardner T.B."/>
            <person name="O'Toole G.A."/>
        </authorList>
    </citation>
    <scope>NUCLEOTIDE SEQUENCE</scope>
    <source>
        <strain evidence="3">GP0119</strain>
    </source>
</reference>
<feature type="transmembrane region" description="Helical" evidence="1">
    <location>
        <begin position="371"/>
        <end position="398"/>
    </location>
</feature>